<dbReference type="InterPro" id="IPR000210">
    <property type="entry name" value="BTB/POZ_dom"/>
</dbReference>
<keyword evidence="6" id="KW-1185">Reference proteome</keyword>
<evidence type="ECO:0000313" key="6">
    <source>
        <dbReference type="Proteomes" id="UP001381693"/>
    </source>
</evidence>
<dbReference type="SMART" id="SM00225">
    <property type="entry name" value="BTB"/>
    <property type="match status" value="1"/>
</dbReference>
<evidence type="ECO:0000256" key="2">
    <source>
        <dbReference type="ARBA" id="ARBA00022786"/>
    </source>
</evidence>
<sequence length="395" mass="44772">MGILLSLTNDFYCLHRSYNLFENEDGSDVILMVGHNGYRERVPAHSWVLAASNQYFRTLFHGSFANSHKKIYDIPDDPKGFQNLLKWLYRCECEIQSMDSALITLQVAIQYLCPDLAEQCVEYIGKNLSVSNVLKVFQHTWRYCPSPQTSEESVITNAPSAPSAEIMDATQSDDDAIFGAENTQLVDVSQHTIHSMTQLKELSDEAEFQDPTACCSDLYNVCLEIIDRATQCVLASDSLEELDRNTLELILRRSTLNVSNELLLFRAVQRWSTAECKRRMLPLTTENRRDVLGNLLYYIRFLTMTNEQLQQTSSLLTADEFNYLATRISGHTPISVPAKLEPHLGTMAISRQHNPTGLLNAESQTKTKKKSSGKKKYTKKELMLDVVSCLAVIFD</sequence>
<gene>
    <name evidence="5" type="primary">BTBD6</name>
    <name evidence="5" type="ORF">SK128_013795</name>
</gene>
<dbReference type="Pfam" id="PF00651">
    <property type="entry name" value="BTB"/>
    <property type="match status" value="1"/>
</dbReference>
<comment type="caution">
    <text evidence="5">The sequence shown here is derived from an EMBL/GenBank/DDBJ whole genome shotgun (WGS) entry which is preliminary data.</text>
</comment>
<dbReference type="SMART" id="SM00875">
    <property type="entry name" value="BACK"/>
    <property type="match status" value="1"/>
</dbReference>
<dbReference type="InterPro" id="IPR011333">
    <property type="entry name" value="SKP1/BTB/POZ_sf"/>
</dbReference>
<proteinExistence type="predicted"/>
<name>A0AAN8XI99_HALRR</name>
<dbReference type="GO" id="GO:0005829">
    <property type="term" value="C:cytosol"/>
    <property type="evidence" value="ECO:0007669"/>
    <property type="project" value="TreeGrafter"/>
</dbReference>
<dbReference type="SUPFAM" id="SSF54695">
    <property type="entry name" value="POZ domain"/>
    <property type="match status" value="1"/>
</dbReference>
<dbReference type="Gene3D" id="1.25.40.420">
    <property type="match status" value="1"/>
</dbReference>
<dbReference type="PANTHER" id="PTHR45774:SF4">
    <property type="entry name" value="AXUNDEAD, ISOFORM F"/>
    <property type="match status" value="1"/>
</dbReference>
<dbReference type="Pfam" id="PF07707">
    <property type="entry name" value="BACK"/>
    <property type="match status" value="1"/>
</dbReference>
<dbReference type="GO" id="GO:0022008">
    <property type="term" value="P:neurogenesis"/>
    <property type="evidence" value="ECO:0007669"/>
    <property type="project" value="TreeGrafter"/>
</dbReference>
<feature type="region of interest" description="Disordered" evidence="3">
    <location>
        <begin position="355"/>
        <end position="374"/>
    </location>
</feature>
<dbReference type="AlphaFoldDB" id="A0AAN8XI99"/>
<organism evidence="5 6">
    <name type="scientific">Halocaridina rubra</name>
    <name type="common">Hawaiian red shrimp</name>
    <dbReference type="NCBI Taxonomy" id="373956"/>
    <lineage>
        <taxon>Eukaryota</taxon>
        <taxon>Metazoa</taxon>
        <taxon>Ecdysozoa</taxon>
        <taxon>Arthropoda</taxon>
        <taxon>Crustacea</taxon>
        <taxon>Multicrustacea</taxon>
        <taxon>Malacostraca</taxon>
        <taxon>Eumalacostraca</taxon>
        <taxon>Eucarida</taxon>
        <taxon>Decapoda</taxon>
        <taxon>Pleocyemata</taxon>
        <taxon>Caridea</taxon>
        <taxon>Atyoidea</taxon>
        <taxon>Atyidae</taxon>
        <taxon>Halocaridina</taxon>
    </lineage>
</organism>
<feature type="domain" description="BTB" evidence="4">
    <location>
        <begin position="27"/>
        <end position="97"/>
    </location>
</feature>
<keyword evidence="2" id="KW-0833">Ubl conjugation pathway</keyword>
<dbReference type="Gene3D" id="3.30.710.10">
    <property type="entry name" value="Potassium Channel Kv1.1, Chain A"/>
    <property type="match status" value="1"/>
</dbReference>
<evidence type="ECO:0000259" key="4">
    <source>
        <dbReference type="PROSITE" id="PS50097"/>
    </source>
</evidence>
<evidence type="ECO:0000256" key="1">
    <source>
        <dbReference type="ARBA" id="ARBA00004906"/>
    </source>
</evidence>
<dbReference type="EMBL" id="JAXCGZ010002427">
    <property type="protein sequence ID" value="KAK7083912.1"/>
    <property type="molecule type" value="Genomic_DNA"/>
</dbReference>
<dbReference type="InterPro" id="IPR011705">
    <property type="entry name" value="BACK"/>
</dbReference>
<evidence type="ECO:0000313" key="5">
    <source>
        <dbReference type="EMBL" id="KAK7083912.1"/>
    </source>
</evidence>
<dbReference type="Proteomes" id="UP001381693">
    <property type="component" value="Unassembled WGS sequence"/>
</dbReference>
<dbReference type="PROSITE" id="PS50097">
    <property type="entry name" value="BTB"/>
    <property type="match status" value="1"/>
</dbReference>
<dbReference type="FunFam" id="1.25.40.420:FF:000008">
    <property type="entry name" value="BTB/POZ domain-containing protein POB1"/>
    <property type="match status" value="1"/>
</dbReference>
<evidence type="ECO:0000256" key="3">
    <source>
        <dbReference type="SAM" id="MobiDB-lite"/>
    </source>
</evidence>
<protein>
    <submittedName>
        <fullName evidence="5">BTB POZ domain-containing protein</fullName>
    </submittedName>
</protein>
<reference evidence="5 6" key="1">
    <citation type="submission" date="2023-11" db="EMBL/GenBank/DDBJ databases">
        <title>Halocaridina rubra genome assembly.</title>
        <authorList>
            <person name="Smith C."/>
        </authorList>
    </citation>
    <scope>NUCLEOTIDE SEQUENCE [LARGE SCALE GENOMIC DNA]</scope>
    <source>
        <strain evidence="5">EP-1</strain>
        <tissue evidence="5">Whole</tissue>
    </source>
</reference>
<dbReference type="PANTHER" id="PTHR45774">
    <property type="entry name" value="BTB/POZ DOMAIN-CONTAINING"/>
    <property type="match status" value="1"/>
</dbReference>
<comment type="pathway">
    <text evidence="1">Protein modification; protein ubiquitination.</text>
</comment>
<accession>A0AAN8XI99</accession>